<keyword evidence="3" id="KW-1185">Reference proteome</keyword>
<sequence length="141" mass="16336">MGLLKIALYPRGRPDFVAAITFELWKNNTEHYVKVLYRQSTENNDFIDLTPEIESCKNLDSCDINVLEKALEAFQTEHPELLCEDQWFTNESSKNSGIQAITAFFMLFTFLFATLFVISLVLLMRHRLRINPNIESSKPSQ</sequence>
<dbReference type="EMBL" id="KN716238">
    <property type="protein sequence ID" value="KJH49331.1"/>
    <property type="molecule type" value="Genomic_DNA"/>
</dbReference>
<dbReference type="Proteomes" id="UP000053766">
    <property type="component" value="Unassembled WGS sequence"/>
</dbReference>
<keyword evidence="1" id="KW-1133">Transmembrane helix</keyword>
<name>A0A0D8Y444_DICVI</name>
<proteinExistence type="predicted"/>
<evidence type="ECO:0000313" key="3">
    <source>
        <dbReference type="Proteomes" id="UP000053766"/>
    </source>
</evidence>
<keyword evidence="1" id="KW-0812">Transmembrane</keyword>
<dbReference type="Gene3D" id="3.40.50.1240">
    <property type="entry name" value="Phosphoglycerate mutase-like"/>
    <property type="match status" value="1"/>
</dbReference>
<accession>A0A0D8Y444</accession>
<evidence type="ECO:0000313" key="2">
    <source>
        <dbReference type="EMBL" id="KJH49331.1"/>
    </source>
</evidence>
<dbReference type="OrthoDB" id="10257284at2759"/>
<keyword evidence="1" id="KW-0472">Membrane</keyword>
<feature type="transmembrane region" description="Helical" evidence="1">
    <location>
        <begin position="98"/>
        <end position="123"/>
    </location>
</feature>
<evidence type="ECO:0000256" key="1">
    <source>
        <dbReference type="SAM" id="Phobius"/>
    </source>
</evidence>
<reference evidence="2 3" key="1">
    <citation type="submission" date="2013-11" db="EMBL/GenBank/DDBJ databases">
        <title>Draft genome of the bovine lungworm Dictyocaulus viviparus.</title>
        <authorList>
            <person name="Mitreva M."/>
        </authorList>
    </citation>
    <scope>NUCLEOTIDE SEQUENCE [LARGE SCALE GENOMIC DNA]</scope>
    <source>
        <strain evidence="2 3">HannoverDv2000</strain>
    </source>
</reference>
<dbReference type="STRING" id="29172.A0A0D8Y444"/>
<protein>
    <submittedName>
        <fullName evidence="2">Uncharacterized protein</fullName>
    </submittedName>
</protein>
<dbReference type="InterPro" id="IPR029033">
    <property type="entry name" value="His_PPase_superfam"/>
</dbReference>
<gene>
    <name evidence="2" type="ORF">DICVIV_04534</name>
</gene>
<organism evidence="2 3">
    <name type="scientific">Dictyocaulus viviparus</name>
    <name type="common">Bovine lungworm</name>
    <dbReference type="NCBI Taxonomy" id="29172"/>
    <lineage>
        <taxon>Eukaryota</taxon>
        <taxon>Metazoa</taxon>
        <taxon>Ecdysozoa</taxon>
        <taxon>Nematoda</taxon>
        <taxon>Chromadorea</taxon>
        <taxon>Rhabditida</taxon>
        <taxon>Rhabditina</taxon>
        <taxon>Rhabditomorpha</taxon>
        <taxon>Strongyloidea</taxon>
        <taxon>Metastrongylidae</taxon>
        <taxon>Dictyocaulus</taxon>
    </lineage>
</organism>
<reference evidence="3" key="2">
    <citation type="journal article" date="2016" name="Sci. Rep.">
        <title>Dictyocaulus viviparus genome, variome and transcriptome elucidate lungworm biology and support future intervention.</title>
        <authorList>
            <person name="McNulty S.N."/>
            <person name="Strube C."/>
            <person name="Rosa B.A."/>
            <person name="Martin J.C."/>
            <person name="Tyagi R."/>
            <person name="Choi Y.J."/>
            <person name="Wang Q."/>
            <person name="Hallsworth Pepin K."/>
            <person name="Zhang X."/>
            <person name="Ozersky P."/>
            <person name="Wilson R.K."/>
            <person name="Sternberg P.W."/>
            <person name="Gasser R.B."/>
            <person name="Mitreva M."/>
        </authorList>
    </citation>
    <scope>NUCLEOTIDE SEQUENCE [LARGE SCALE GENOMIC DNA]</scope>
    <source>
        <strain evidence="3">HannoverDv2000</strain>
    </source>
</reference>
<dbReference type="SUPFAM" id="SSF53254">
    <property type="entry name" value="Phosphoglycerate mutase-like"/>
    <property type="match status" value="1"/>
</dbReference>
<dbReference type="AlphaFoldDB" id="A0A0D8Y444"/>
<dbReference type="GO" id="GO:0016791">
    <property type="term" value="F:phosphatase activity"/>
    <property type="evidence" value="ECO:0007669"/>
    <property type="project" value="UniProtKB-ARBA"/>
</dbReference>